<proteinExistence type="predicted"/>
<dbReference type="PANTHER" id="PTHR43433:SF10">
    <property type="entry name" value="AB HYDROLASE-1 DOMAIN-CONTAINING PROTEIN"/>
    <property type="match status" value="1"/>
</dbReference>
<dbReference type="InterPro" id="IPR029058">
    <property type="entry name" value="AB_hydrolase_fold"/>
</dbReference>
<dbReference type="Gene3D" id="3.40.50.1820">
    <property type="entry name" value="alpha/beta hydrolase"/>
    <property type="match status" value="1"/>
</dbReference>
<dbReference type="PANTHER" id="PTHR43433">
    <property type="entry name" value="HYDROLASE, ALPHA/BETA FOLD FAMILY PROTEIN"/>
    <property type="match status" value="1"/>
</dbReference>
<dbReference type="Proteomes" id="UP000701801">
    <property type="component" value="Unassembled WGS sequence"/>
</dbReference>
<dbReference type="AlphaFoldDB" id="A0A9N9LNT5"/>
<protein>
    <recommendedName>
        <fullName evidence="3">AB hydrolase-1 domain-containing protein</fullName>
    </recommendedName>
</protein>
<accession>A0A9N9LNT5</accession>
<dbReference type="OrthoDB" id="294702at2759"/>
<name>A0A9N9LNT5_9HELO</name>
<evidence type="ECO:0000313" key="2">
    <source>
        <dbReference type="Proteomes" id="UP000701801"/>
    </source>
</evidence>
<dbReference type="SUPFAM" id="SSF53474">
    <property type="entry name" value="alpha/beta-Hydrolases"/>
    <property type="match status" value="1"/>
</dbReference>
<gene>
    <name evidence="1" type="ORF">HYALB_00011739</name>
</gene>
<dbReference type="EMBL" id="CAJVRM010000267">
    <property type="protein sequence ID" value="CAG8978589.1"/>
    <property type="molecule type" value="Genomic_DNA"/>
</dbReference>
<evidence type="ECO:0008006" key="3">
    <source>
        <dbReference type="Google" id="ProtNLM"/>
    </source>
</evidence>
<keyword evidence="2" id="KW-1185">Reference proteome</keyword>
<sequence length="387" mass="42203">MEHARPYQAVPAQPQALQLEPTNRPIQQIATMVGAAETHSFDLPGGRSVSWSEYGTKNSPHPPVIFLHSSPSSRYEGEALHASALSLNLRVISPDRPGIGLSSLDPNRTFLTYPADILALTHHLHVERFRMLSLSGGAPYLLACMRRIPREVLLGGHVVSGVWPMDLGTEGMDWMRRGLMFVAHFAPTFVGSMMNYQIGAAARDSDTSKLEASITAQANNWPKPDQEAWKSGKVKKYMMQGLREAFRDGGTGVGLEMGLYAKDWGFDLESVDTRGLKIWHGKLDTTCPFDQAEKAVDCLQGARSFYYDDMAHMVIAYHAEDILREMVPVGGEQFPTTPVKSPVDIRIAPPTPTPVPATIAPAAVPEAIPDVPAVVPEQAKAEEAAAA</sequence>
<evidence type="ECO:0000313" key="1">
    <source>
        <dbReference type="EMBL" id="CAG8978589.1"/>
    </source>
</evidence>
<comment type="caution">
    <text evidence="1">The sequence shown here is derived from an EMBL/GenBank/DDBJ whole genome shotgun (WGS) entry which is preliminary data.</text>
</comment>
<reference evidence="1" key="1">
    <citation type="submission" date="2021-07" db="EMBL/GenBank/DDBJ databases">
        <authorList>
            <person name="Durling M."/>
        </authorList>
    </citation>
    <scope>NUCLEOTIDE SEQUENCE</scope>
</reference>
<dbReference type="InterPro" id="IPR050471">
    <property type="entry name" value="AB_hydrolase"/>
</dbReference>
<organism evidence="1 2">
    <name type="scientific">Hymenoscyphus albidus</name>
    <dbReference type="NCBI Taxonomy" id="595503"/>
    <lineage>
        <taxon>Eukaryota</taxon>
        <taxon>Fungi</taxon>
        <taxon>Dikarya</taxon>
        <taxon>Ascomycota</taxon>
        <taxon>Pezizomycotina</taxon>
        <taxon>Leotiomycetes</taxon>
        <taxon>Helotiales</taxon>
        <taxon>Helotiaceae</taxon>
        <taxon>Hymenoscyphus</taxon>
    </lineage>
</organism>